<dbReference type="GO" id="GO:0003824">
    <property type="term" value="F:catalytic activity"/>
    <property type="evidence" value="ECO:0007669"/>
    <property type="project" value="InterPro"/>
</dbReference>
<dbReference type="PANTHER" id="PTHR43409:SF4">
    <property type="entry name" value="RADICAL SAM SUPERFAMILY PROTEIN"/>
    <property type="match status" value="1"/>
</dbReference>
<evidence type="ECO:0000313" key="8">
    <source>
        <dbReference type="Proteomes" id="UP000426444"/>
    </source>
</evidence>
<keyword evidence="8" id="KW-1185">Reference proteome</keyword>
<dbReference type="GO" id="GO:0046872">
    <property type="term" value="F:metal ion binding"/>
    <property type="evidence" value="ECO:0007669"/>
    <property type="project" value="UniProtKB-KW"/>
</dbReference>
<dbReference type="OrthoDB" id="9801424at2"/>
<evidence type="ECO:0000256" key="1">
    <source>
        <dbReference type="ARBA" id="ARBA00001966"/>
    </source>
</evidence>
<dbReference type="PANTHER" id="PTHR43409">
    <property type="entry name" value="ANAEROBIC MAGNESIUM-PROTOPORPHYRIN IX MONOMETHYL ESTER CYCLASE-RELATED"/>
    <property type="match status" value="1"/>
</dbReference>
<dbReference type="Gene3D" id="3.80.30.20">
    <property type="entry name" value="tm_1862 like domain"/>
    <property type="match status" value="1"/>
</dbReference>
<protein>
    <recommendedName>
        <fullName evidence="6">Radical SAM core domain-containing protein</fullName>
    </recommendedName>
</protein>
<keyword evidence="2" id="KW-0949">S-adenosyl-L-methionine</keyword>
<evidence type="ECO:0000256" key="2">
    <source>
        <dbReference type="ARBA" id="ARBA00022691"/>
    </source>
</evidence>
<comment type="cofactor">
    <cofactor evidence="1">
        <name>[4Fe-4S] cluster</name>
        <dbReference type="ChEBI" id="CHEBI:49883"/>
    </cofactor>
</comment>
<evidence type="ECO:0000313" key="7">
    <source>
        <dbReference type="EMBL" id="QGU00299.1"/>
    </source>
</evidence>
<dbReference type="EMBL" id="CP046457">
    <property type="protein sequence ID" value="QGU00299.1"/>
    <property type="molecule type" value="Genomic_DNA"/>
</dbReference>
<evidence type="ECO:0000256" key="5">
    <source>
        <dbReference type="ARBA" id="ARBA00023014"/>
    </source>
</evidence>
<reference evidence="8" key="1">
    <citation type="journal article" date="2019" name="Microbiology">
        <title>Complete Genome Sequence of an Uncultured Bacterium of the Candidate Phylum Bipolaricaulota.</title>
        <authorList>
            <person name="Kadnikov V.V."/>
            <person name="Mardanov A.V."/>
            <person name="Beletsky A.V."/>
            <person name="Frank Y.A."/>
            <person name="Karnachuk O.V."/>
            <person name="Ravin N.V."/>
        </authorList>
    </citation>
    <scope>NUCLEOTIDE SEQUENCE [LARGE SCALE GENOMIC DNA]</scope>
</reference>
<dbReference type="AlphaFoldDB" id="A0A6I6DGS8"/>
<dbReference type="KEGG" id="salq:SYNTR_1705"/>
<keyword evidence="5" id="KW-0411">Iron-sulfur</keyword>
<dbReference type="PROSITE" id="PS51918">
    <property type="entry name" value="RADICAL_SAM"/>
    <property type="match status" value="1"/>
</dbReference>
<dbReference type="InterPro" id="IPR051198">
    <property type="entry name" value="BchE-like"/>
</dbReference>
<proteinExistence type="predicted"/>
<dbReference type="Pfam" id="PF04055">
    <property type="entry name" value="Radical_SAM"/>
    <property type="match status" value="1"/>
</dbReference>
<dbReference type="RefSeq" id="WP_156204102.1">
    <property type="nucleotide sequence ID" value="NZ_CP046457.1"/>
</dbReference>
<evidence type="ECO:0000259" key="6">
    <source>
        <dbReference type="PROSITE" id="PS51918"/>
    </source>
</evidence>
<evidence type="ECO:0000256" key="3">
    <source>
        <dbReference type="ARBA" id="ARBA00022723"/>
    </source>
</evidence>
<accession>A0A6I6DGS8</accession>
<dbReference type="InterPro" id="IPR006638">
    <property type="entry name" value="Elp3/MiaA/NifB-like_rSAM"/>
</dbReference>
<dbReference type="SFLD" id="SFLDS00029">
    <property type="entry name" value="Radical_SAM"/>
    <property type="match status" value="1"/>
</dbReference>
<keyword evidence="4" id="KW-0408">Iron</keyword>
<dbReference type="Proteomes" id="UP000426444">
    <property type="component" value="Chromosome"/>
</dbReference>
<sequence length="454" mass="52578">MQQDIYMNIQELTCSRNGIRITLNKQGENIYVKSRHPIKYGCYSEIETDEAVFQFNMNNEIIGMQGQKDNWPSSQEWLKRTAGNDWVYYSTGGYSGTYESFGNGFLAEPIHFRIPSPYNEIYKATGEYYIPNFSYNSNSILGFDPFKETSVQNLVNSWYDILKSHLNSFDFKESFASFIDDVLKTTPEILEDRAEVLFNIIGSRPSVLPPDTRHVDYNVIPLSLSEGCLHKCAFCKIKNKRPFSTRTTEDVDKQIKDLKQFYGRNLINYNAIFLGDHDTLNSEEDFIIENAKKAIKQFGFDNSYMQGSSIYLFGSVNSFLNKNDFFFKKLEQMECRTFINLGLESADQTTLDYLGKPISAKKVKESFKRMVAINQEFNNIEITANFIIGDELSPEHYNAFLKLTRDELNVPQNKGAVYLSPLFSKIPSRSMLFHFNQLKRLSRIPTYLYTIQRL</sequence>
<feature type="domain" description="Radical SAM core" evidence="6">
    <location>
        <begin position="214"/>
        <end position="448"/>
    </location>
</feature>
<organism evidence="7 8">
    <name type="scientific">Candidatus Syntrophocurvum alkaliphilum</name>
    <dbReference type="NCBI Taxonomy" id="2293317"/>
    <lineage>
        <taxon>Bacteria</taxon>
        <taxon>Bacillati</taxon>
        <taxon>Bacillota</taxon>
        <taxon>Clostridia</taxon>
        <taxon>Eubacteriales</taxon>
        <taxon>Syntrophomonadaceae</taxon>
        <taxon>Candidatus Syntrophocurvum</taxon>
    </lineage>
</organism>
<dbReference type="InterPro" id="IPR007197">
    <property type="entry name" value="rSAM"/>
</dbReference>
<dbReference type="InterPro" id="IPR023404">
    <property type="entry name" value="rSAM_horseshoe"/>
</dbReference>
<keyword evidence="3" id="KW-0479">Metal-binding</keyword>
<name>A0A6I6DGS8_9FIRM</name>
<dbReference type="SUPFAM" id="SSF102114">
    <property type="entry name" value="Radical SAM enzymes"/>
    <property type="match status" value="1"/>
</dbReference>
<dbReference type="GO" id="GO:0051536">
    <property type="term" value="F:iron-sulfur cluster binding"/>
    <property type="evidence" value="ECO:0007669"/>
    <property type="project" value="UniProtKB-KW"/>
</dbReference>
<gene>
    <name evidence="7" type="ORF">SYNTR_1705</name>
</gene>
<evidence type="ECO:0000256" key="4">
    <source>
        <dbReference type="ARBA" id="ARBA00023004"/>
    </source>
</evidence>
<dbReference type="InterPro" id="IPR058240">
    <property type="entry name" value="rSAM_sf"/>
</dbReference>
<dbReference type="SMART" id="SM00729">
    <property type="entry name" value="Elp3"/>
    <property type="match status" value="1"/>
</dbReference>
<dbReference type="SFLD" id="SFLDG01082">
    <property type="entry name" value="B12-binding_domain_containing"/>
    <property type="match status" value="1"/>
</dbReference>